<keyword evidence="5 15" id="KW-0812">Transmembrane</keyword>
<evidence type="ECO:0000256" key="11">
    <source>
        <dbReference type="ARBA" id="ARBA00023059"/>
    </source>
</evidence>
<evidence type="ECO:0000256" key="13">
    <source>
        <dbReference type="PIRSR" id="PIRSR602401-1"/>
    </source>
</evidence>
<evidence type="ECO:0000256" key="15">
    <source>
        <dbReference type="SAM" id="Phobius"/>
    </source>
</evidence>
<keyword evidence="10 14" id="KW-0503">Monooxygenase</keyword>
<evidence type="ECO:0000256" key="10">
    <source>
        <dbReference type="ARBA" id="ARBA00023033"/>
    </source>
</evidence>
<keyword evidence="8 14" id="KW-0560">Oxidoreductase</keyword>
<feature type="binding site" description="axial binding residue" evidence="13">
    <location>
        <position position="477"/>
    </location>
    <ligand>
        <name>heme</name>
        <dbReference type="ChEBI" id="CHEBI:30413"/>
    </ligand>
    <ligandPart>
        <name>Fe</name>
        <dbReference type="ChEBI" id="CHEBI:18248"/>
    </ligandPart>
</feature>
<keyword evidence="9 13" id="KW-0408">Iron</keyword>
<dbReference type="GO" id="GO:0004497">
    <property type="term" value="F:monooxygenase activity"/>
    <property type="evidence" value="ECO:0007669"/>
    <property type="project" value="UniProtKB-KW"/>
</dbReference>
<evidence type="ECO:0000256" key="9">
    <source>
        <dbReference type="ARBA" id="ARBA00023004"/>
    </source>
</evidence>
<dbReference type="GO" id="GO:0016705">
    <property type="term" value="F:oxidoreductase activity, acting on paired donors, with incorporation or reduction of molecular oxygen"/>
    <property type="evidence" value="ECO:0007669"/>
    <property type="project" value="InterPro"/>
</dbReference>
<name>A0A291FB43_TAXCH</name>
<dbReference type="SUPFAM" id="SSF48264">
    <property type="entry name" value="Cytochrome P450"/>
    <property type="match status" value="1"/>
</dbReference>
<dbReference type="Pfam" id="PF00067">
    <property type="entry name" value="p450"/>
    <property type="match status" value="1"/>
</dbReference>
<dbReference type="InterPro" id="IPR002401">
    <property type="entry name" value="Cyt_P450_E_grp-I"/>
</dbReference>
<sequence>MDLNHLGNWWVWLWVSVICSVAATFVVRVWWIPVRKQKFLRSQGIHGPKYKLLFGNTQELQQIKIRAKSASASMDLMQMPHDIAARVVPHIHVWAKHYGKIFVYWLGTTARIVIHDPEMVKQILSNKFGHYQKPEPTLPLKRLGGVYGLASTDGEMWARHRRLLNPAFHLESLKLMVPVVAASSAVMLEKWENAVGNGDGVKEIEVSQEFRCVASDIIARTAFGTNFEKGKHVFQMLAELAVLAGKSFGTIDFPGSRFLPTPSNLRSRKLDKDIQKSLEKMILNRKRSAEMGKSDSYGTDLLGIMMDGYKDELKGNKNTNFVSSSLEHMVDESRTFFIAGNETTATLLTWTLILLGMHTDWQDRARQEVLHLFNKQIPNADALPHLKIVNMILYEVLRLYPAVPAMSRKTYKEMQLENITIPAGVELMLPIIALHHDVELWGKDVHEFNPNRFSQGISKASTHPAAFTGFGFGPRTCIGQNFALIEAKVMLTMILQRFSFVVSPAYVHAPALIFTLLPLHGAQVIFQHLQ</sequence>
<dbReference type="InterPro" id="IPR036396">
    <property type="entry name" value="Cyt_P450_sf"/>
</dbReference>
<dbReference type="GO" id="GO:0042617">
    <property type="term" value="P:paclitaxel biosynthetic process"/>
    <property type="evidence" value="ECO:0007669"/>
    <property type="project" value="UniProtKB-UniPathway"/>
</dbReference>
<evidence type="ECO:0000256" key="12">
    <source>
        <dbReference type="ARBA" id="ARBA00023136"/>
    </source>
</evidence>
<dbReference type="Gene3D" id="1.10.630.10">
    <property type="entry name" value="Cytochrome P450"/>
    <property type="match status" value="1"/>
</dbReference>
<dbReference type="InterPro" id="IPR050665">
    <property type="entry name" value="Cytochrome_P450_Monooxygen"/>
</dbReference>
<comment type="subcellular location">
    <subcellularLocation>
        <location evidence="1">Membrane</location>
    </subcellularLocation>
</comment>
<keyword evidence="7 15" id="KW-1133">Transmembrane helix</keyword>
<dbReference type="AlphaFoldDB" id="A0A291FB43"/>
<comment type="pathway">
    <text evidence="2">Alkaloid biosynthesis; taxol biosynthesis.</text>
</comment>
<keyword evidence="4 13" id="KW-0349">Heme</keyword>
<organism evidence="16">
    <name type="scientific">Taxus chinensis</name>
    <name type="common">Chinese yew</name>
    <name type="synonym">Taxus wallichiana var. chinensis</name>
    <dbReference type="NCBI Taxonomy" id="29808"/>
    <lineage>
        <taxon>Eukaryota</taxon>
        <taxon>Viridiplantae</taxon>
        <taxon>Streptophyta</taxon>
        <taxon>Embryophyta</taxon>
        <taxon>Tracheophyta</taxon>
        <taxon>Spermatophyta</taxon>
        <taxon>Pinopsida</taxon>
        <taxon>Pinidae</taxon>
        <taxon>Conifers II</taxon>
        <taxon>Cupressales</taxon>
        <taxon>Taxaceae</taxon>
        <taxon>Taxus</taxon>
    </lineage>
</organism>
<feature type="transmembrane region" description="Helical" evidence="15">
    <location>
        <begin position="12"/>
        <end position="31"/>
    </location>
</feature>
<evidence type="ECO:0000256" key="6">
    <source>
        <dbReference type="ARBA" id="ARBA00022723"/>
    </source>
</evidence>
<dbReference type="GO" id="GO:0020037">
    <property type="term" value="F:heme binding"/>
    <property type="evidence" value="ECO:0007669"/>
    <property type="project" value="InterPro"/>
</dbReference>
<proteinExistence type="evidence at transcript level"/>
<keyword evidence="11" id="KW-0876">Taxol biosynthesis</keyword>
<dbReference type="UniPathway" id="UPA00842"/>
<dbReference type="EMBL" id="MF448681">
    <property type="protein sequence ID" value="ATG30002.1"/>
    <property type="molecule type" value="mRNA"/>
</dbReference>
<evidence type="ECO:0000256" key="7">
    <source>
        <dbReference type="ARBA" id="ARBA00022989"/>
    </source>
</evidence>
<evidence type="ECO:0000256" key="1">
    <source>
        <dbReference type="ARBA" id="ARBA00004370"/>
    </source>
</evidence>
<keyword evidence="6 13" id="KW-0479">Metal-binding</keyword>
<dbReference type="GO" id="GO:0005506">
    <property type="term" value="F:iron ion binding"/>
    <property type="evidence" value="ECO:0007669"/>
    <property type="project" value="InterPro"/>
</dbReference>
<reference evidence="16" key="1">
    <citation type="journal article" date="2017" name="Front. Plant Sci.">
        <title>Transcriptome Assembly and Systematic Identification of Novel Cytochrome P450s in Taxus chinensis.</title>
        <authorList>
            <person name="Liao W."/>
            <person name="Zhao S."/>
            <person name="Zhang M."/>
            <person name="Dong K."/>
            <person name="Chen Y."/>
            <person name="Fu C."/>
            <person name="Yu L."/>
        </authorList>
    </citation>
    <scope>NUCLEOTIDE SEQUENCE</scope>
</reference>
<keyword evidence="12 15" id="KW-0472">Membrane</keyword>
<evidence type="ECO:0000256" key="8">
    <source>
        <dbReference type="ARBA" id="ARBA00023002"/>
    </source>
</evidence>
<dbReference type="PRINTS" id="PR00385">
    <property type="entry name" value="P450"/>
</dbReference>
<dbReference type="PANTHER" id="PTHR24282:SF211">
    <property type="entry name" value="CYTOCHROME P450-RELATED"/>
    <property type="match status" value="1"/>
</dbReference>
<evidence type="ECO:0000256" key="3">
    <source>
        <dbReference type="ARBA" id="ARBA00010617"/>
    </source>
</evidence>
<protein>
    <submittedName>
        <fullName evidence="16">CYP866B7</fullName>
    </submittedName>
</protein>
<evidence type="ECO:0000313" key="16">
    <source>
        <dbReference type="EMBL" id="ATG30002.1"/>
    </source>
</evidence>
<dbReference type="InterPro" id="IPR001128">
    <property type="entry name" value="Cyt_P450"/>
</dbReference>
<evidence type="ECO:0000256" key="4">
    <source>
        <dbReference type="ARBA" id="ARBA00022617"/>
    </source>
</evidence>
<evidence type="ECO:0000256" key="5">
    <source>
        <dbReference type="ARBA" id="ARBA00022692"/>
    </source>
</evidence>
<comment type="cofactor">
    <cofactor evidence="13">
        <name>heme</name>
        <dbReference type="ChEBI" id="CHEBI:30413"/>
    </cofactor>
</comment>
<dbReference type="PRINTS" id="PR00463">
    <property type="entry name" value="EP450I"/>
</dbReference>
<dbReference type="InterPro" id="IPR017972">
    <property type="entry name" value="Cyt_P450_CS"/>
</dbReference>
<evidence type="ECO:0000256" key="14">
    <source>
        <dbReference type="RuleBase" id="RU000461"/>
    </source>
</evidence>
<evidence type="ECO:0000256" key="2">
    <source>
        <dbReference type="ARBA" id="ARBA00005122"/>
    </source>
</evidence>
<dbReference type="PANTHER" id="PTHR24282">
    <property type="entry name" value="CYTOCHROME P450 FAMILY MEMBER"/>
    <property type="match status" value="1"/>
</dbReference>
<dbReference type="GO" id="GO:0016020">
    <property type="term" value="C:membrane"/>
    <property type="evidence" value="ECO:0007669"/>
    <property type="project" value="UniProtKB-SubCell"/>
</dbReference>
<accession>A0A291FB43</accession>
<dbReference type="PROSITE" id="PS00086">
    <property type="entry name" value="CYTOCHROME_P450"/>
    <property type="match status" value="1"/>
</dbReference>
<comment type="similarity">
    <text evidence="3 14">Belongs to the cytochrome P450 family.</text>
</comment>